<accession>A0AA39R6J6</accession>
<evidence type="ECO:0000256" key="4">
    <source>
        <dbReference type="ARBA" id="ARBA00023136"/>
    </source>
</evidence>
<dbReference type="AlphaFoldDB" id="A0AA39R6J6"/>
<keyword evidence="9" id="KW-1185">Reference proteome</keyword>
<dbReference type="GO" id="GO:0016020">
    <property type="term" value="C:membrane"/>
    <property type="evidence" value="ECO:0007669"/>
    <property type="project" value="UniProtKB-SubCell"/>
</dbReference>
<keyword evidence="4 6" id="KW-0472">Membrane</keyword>
<feature type="transmembrane region" description="Helical" evidence="6">
    <location>
        <begin position="213"/>
        <end position="231"/>
    </location>
</feature>
<reference evidence="8" key="1">
    <citation type="submission" date="2023-03" db="EMBL/GenBank/DDBJ databases">
        <title>Complete genome of Cladonia borealis.</title>
        <authorList>
            <person name="Park H."/>
        </authorList>
    </citation>
    <scope>NUCLEOTIDE SEQUENCE</scope>
    <source>
        <strain evidence="8">ANT050790</strain>
    </source>
</reference>
<feature type="transmembrane region" description="Helical" evidence="6">
    <location>
        <begin position="100"/>
        <end position="117"/>
    </location>
</feature>
<dbReference type="PANTHER" id="PTHR33048:SF146">
    <property type="entry name" value="INTEGRAL MEMBRANE PROTEIN"/>
    <property type="match status" value="1"/>
</dbReference>
<evidence type="ECO:0000313" key="8">
    <source>
        <dbReference type="EMBL" id="KAK0515842.1"/>
    </source>
</evidence>
<dbReference type="Pfam" id="PF20684">
    <property type="entry name" value="Fung_rhodopsin"/>
    <property type="match status" value="1"/>
</dbReference>
<dbReference type="PANTHER" id="PTHR33048">
    <property type="entry name" value="PTH11-LIKE INTEGRAL MEMBRANE PROTEIN (AFU_ORTHOLOGUE AFUA_5G11245)"/>
    <property type="match status" value="1"/>
</dbReference>
<feature type="transmembrane region" description="Helical" evidence="6">
    <location>
        <begin position="129"/>
        <end position="151"/>
    </location>
</feature>
<keyword evidence="3 6" id="KW-1133">Transmembrane helix</keyword>
<keyword evidence="2 6" id="KW-0812">Transmembrane</keyword>
<evidence type="ECO:0000313" key="9">
    <source>
        <dbReference type="Proteomes" id="UP001166286"/>
    </source>
</evidence>
<evidence type="ECO:0000256" key="1">
    <source>
        <dbReference type="ARBA" id="ARBA00004141"/>
    </source>
</evidence>
<evidence type="ECO:0000256" key="6">
    <source>
        <dbReference type="SAM" id="Phobius"/>
    </source>
</evidence>
<dbReference type="Proteomes" id="UP001166286">
    <property type="component" value="Unassembled WGS sequence"/>
</dbReference>
<name>A0AA39R6J6_9LECA</name>
<evidence type="ECO:0000256" key="3">
    <source>
        <dbReference type="ARBA" id="ARBA00022989"/>
    </source>
</evidence>
<comment type="similarity">
    <text evidence="5">Belongs to the SAT4 family.</text>
</comment>
<comment type="subcellular location">
    <subcellularLocation>
        <location evidence="1">Membrane</location>
        <topology evidence="1">Multi-pass membrane protein</topology>
    </subcellularLocation>
</comment>
<proteinExistence type="inferred from homology"/>
<evidence type="ECO:0000256" key="2">
    <source>
        <dbReference type="ARBA" id="ARBA00022692"/>
    </source>
</evidence>
<dbReference type="InterPro" id="IPR049326">
    <property type="entry name" value="Rhodopsin_dom_fungi"/>
</dbReference>
<feature type="domain" description="Rhodopsin" evidence="7">
    <location>
        <begin position="35"/>
        <end position="274"/>
    </location>
</feature>
<feature type="transmembrane region" description="Helical" evidence="6">
    <location>
        <begin position="251"/>
        <end position="274"/>
    </location>
</feature>
<feature type="transmembrane region" description="Helical" evidence="6">
    <location>
        <begin position="177"/>
        <end position="201"/>
    </location>
</feature>
<dbReference type="InterPro" id="IPR052337">
    <property type="entry name" value="SAT4-like"/>
</dbReference>
<evidence type="ECO:0000259" key="7">
    <source>
        <dbReference type="Pfam" id="PF20684"/>
    </source>
</evidence>
<sequence>MSSTEAPAGGNQNRGPHLVGIFWAEAAVASLVILLRISGRLMIRQLGLDDYMMVFTLLLFVILASFTTHLAIIGGCRHLFYLSPQQQLQAVKYNWISQPWGIFGFATGKISVALLILRIMGPNTIWRKWILYGCMASVLVINAIGSILTFVQCNPPRALWTPTIHAHCWNPKVQSDYAIFLSSWNVFIDVVLAMLPISILWPLTLSLRKKISLSVLLGLGLLAAICGSIKIKYLAGLTARSDLTWETYNLYVWSASELFVIMTCGSIPPIKSLYDHFFGSKKHHRTGYTPYNDSDRSRELKFNSKVKETPRRLSEGVELEPL</sequence>
<feature type="transmembrane region" description="Helical" evidence="6">
    <location>
        <begin position="51"/>
        <end position="80"/>
    </location>
</feature>
<protein>
    <recommendedName>
        <fullName evidence="7">Rhodopsin domain-containing protein</fullName>
    </recommendedName>
</protein>
<comment type="caution">
    <text evidence="8">The sequence shown here is derived from an EMBL/GenBank/DDBJ whole genome shotgun (WGS) entry which is preliminary data.</text>
</comment>
<dbReference type="EMBL" id="JAFEKC020000003">
    <property type="protein sequence ID" value="KAK0515842.1"/>
    <property type="molecule type" value="Genomic_DNA"/>
</dbReference>
<feature type="transmembrane region" description="Helical" evidence="6">
    <location>
        <begin position="20"/>
        <end position="39"/>
    </location>
</feature>
<gene>
    <name evidence="8" type="ORF">JMJ35_001876</name>
</gene>
<organism evidence="8 9">
    <name type="scientific">Cladonia borealis</name>
    <dbReference type="NCBI Taxonomy" id="184061"/>
    <lineage>
        <taxon>Eukaryota</taxon>
        <taxon>Fungi</taxon>
        <taxon>Dikarya</taxon>
        <taxon>Ascomycota</taxon>
        <taxon>Pezizomycotina</taxon>
        <taxon>Lecanoromycetes</taxon>
        <taxon>OSLEUM clade</taxon>
        <taxon>Lecanoromycetidae</taxon>
        <taxon>Lecanorales</taxon>
        <taxon>Lecanorineae</taxon>
        <taxon>Cladoniaceae</taxon>
        <taxon>Cladonia</taxon>
    </lineage>
</organism>
<evidence type="ECO:0000256" key="5">
    <source>
        <dbReference type="ARBA" id="ARBA00038359"/>
    </source>
</evidence>